<keyword evidence="5 7" id="KW-1133">Transmembrane helix</keyword>
<feature type="transmembrane region" description="Helical" evidence="7">
    <location>
        <begin position="143"/>
        <end position="163"/>
    </location>
</feature>
<feature type="chain" id="PRO_5041784540" description="Post-GPI attachment to proteins factor 3" evidence="7">
    <location>
        <begin position="28"/>
        <end position="334"/>
    </location>
</feature>
<proteinExistence type="inferred from homology"/>
<dbReference type="Pfam" id="PF04080">
    <property type="entry name" value="Per1"/>
    <property type="match status" value="1"/>
</dbReference>
<protein>
    <recommendedName>
        <fullName evidence="7">Post-GPI attachment to proteins factor 3</fullName>
    </recommendedName>
</protein>
<feature type="transmembrane region" description="Helical" evidence="7">
    <location>
        <begin position="175"/>
        <end position="193"/>
    </location>
</feature>
<keyword evidence="3 7" id="KW-0812">Transmembrane</keyword>
<keyword evidence="4 7" id="KW-0732">Signal</keyword>
<evidence type="ECO:0000256" key="5">
    <source>
        <dbReference type="ARBA" id="ARBA00022989"/>
    </source>
</evidence>
<reference evidence="8 9" key="1">
    <citation type="journal article" date="2023" name="G3 (Bethesda)">
        <title>A high-quality reference genome for the fission yeast Schizosaccharomyces osmophilus.</title>
        <authorList>
            <person name="Jia G.S."/>
            <person name="Zhang W.C."/>
            <person name="Liang Y."/>
            <person name="Liu X.H."/>
            <person name="Rhind N."/>
            <person name="Pidoux A."/>
            <person name="Brysch-Herzberg M."/>
            <person name="Du L.L."/>
        </authorList>
    </citation>
    <scope>NUCLEOTIDE SEQUENCE [LARGE SCALE GENOMIC DNA]</scope>
    <source>
        <strain evidence="8 9">CBS 15793</strain>
    </source>
</reference>
<keyword evidence="2 7" id="KW-0337">GPI-anchor biosynthesis</keyword>
<evidence type="ECO:0000313" key="8">
    <source>
        <dbReference type="EMBL" id="WBW73446.1"/>
    </source>
</evidence>
<evidence type="ECO:0000256" key="7">
    <source>
        <dbReference type="RuleBase" id="RU365066"/>
    </source>
</evidence>
<gene>
    <name evidence="8" type="primary">pga3</name>
    <name evidence="8" type="ORF">SOMG_03663</name>
</gene>
<feature type="transmembrane region" description="Helical" evidence="7">
    <location>
        <begin position="294"/>
        <end position="312"/>
    </location>
</feature>
<keyword evidence="9" id="KW-1185">Reference proteome</keyword>
<evidence type="ECO:0000256" key="1">
    <source>
        <dbReference type="ARBA" id="ARBA00004127"/>
    </source>
</evidence>
<feature type="transmembrane region" description="Helical" evidence="7">
    <location>
        <begin position="265"/>
        <end position="282"/>
    </location>
</feature>
<comment type="function">
    <text evidence="7">Involved in the lipid remodeling steps of GPI-anchor maturation.</text>
</comment>
<dbReference type="GeneID" id="80877141"/>
<dbReference type="InterPro" id="IPR007217">
    <property type="entry name" value="Per1-like"/>
</dbReference>
<evidence type="ECO:0000256" key="3">
    <source>
        <dbReference type="ARBA" id="ARBA00022692"/>
    </source>
</evidence>
<evidence type="ECO:0000256" key="2">
    <source>
        <dbReference type="ARBA" id="ARBA00022502"/>
    </source>
</evidence>
<dbReference type="PANTHER" id="PTHR13148">
    <property type="entry name" value="PER1-RELATED"/>
    <property type="match status" value="1"/>
</dbReference>
<dbReference type="AlphaFoldDB" id="A0AAE9WDX0"/>
<dbReference type="KEGG" id="som:SOMG_03663"/>
<dbReference type="RefSeq" id="XP_056037689.1">
    <property type="nucleotide sequence ID" value="XM_056182452.1"/>
</dbReference>
<feature type="transmembrane region" description="Helical" evidence="7">
    <location>
        <begin position="234"/>
        <end position="253"/>
    </location>
</feature>
<dbReference type="EMBL" id="CP115612">
    <property type="protein sequence ID" value="WBW73446.1"/>
    <property type="molecule type" value="Genomic_DNA"/>
</dbReference>
<feature type="transmembrane region" description="Helical" evidence="7">
    <location>
        <begin position="205"/>
        <end position="228"/>
    </location>
</feature>
<feature type="transmembrane region" description="Helical" evidence="7">
    <location>
        <begin position="100"/>
        <end position="122"/>
    </location>
</feature>
<dbReference type="Proteomes" id="UP001212411">
    <property type="component" value="Chromosome 2"/>
</dbReference>
<name>A0AAE9WDX0_9SCHI</name>
<dbReference type="PANTHER" id="PTHR13148:SF0">
    <property type="entry name" value="POST-GPI ATTACHMENT TO PROTEINS FACTOR 3"/>
    <property type="match status" value="1"/>
</dbReference>
<organism evidence="8 9">
    <name type="scientific">Schizosaccharomyces osmophilus</name>
    <dbReference type="NCBI Taxonomy" id="2545709"/>
    <lineage>
        <taxon>Eukaryota</taxon>
        <taxon>Fungi</taxon>
        <taxon>Dikarya</taxon>
        <taxon>Ascomycota</taxon>
        <taxon>Taphrinomycotina</taxon>
        <taxon>Schizosaccharomycetes</taxon>
        <taxon>Schizosaccharomycetales</taxon>
        <taxon>Schizosaccharomycetaceae</taxon>
        <taxon>Schizosaccharomyces</taxon>
    </lineage>
</organism>
<comment type="subcellular location">
    <subcellularLocation>
        <location evidence="1">Endomembrane system</location>
        <topology evidence="1">Multi-pass membrane protein</topology>
    </subcellularLocation>
    <subcellularLocation>
        <location evidence="7">Endoplasmic reticulum membrane</location>
        <topology evidence="7">Multi-pass membrane protein</topology>
    </subcellularLocation>
</comment>
<keyword evidence="7" id="KW-0256">Endoplasmic reticulum</keyword>
<keyword evidence="6 7" id="KW-0472">Membrane</keyword>
<accession>A0AAE9WDX0</accession>
<comment type="similarity">
    <text evidence="7">Belongs to the PGAP3 family.</text>
</comment>
<evidence type="ECO:0000313" key="9">
    <source>
        <dbReference type="Proteomes" id="UP001212411"/>
    </source>
</evidence>
<feature type="signal peptide" evidence="7">
    <location>
        <begin position="1"/>
        <end position="27"/>
    </location>
</feature>
<dbReference type="GO" id="GO:0006506">
    <property type="term" value="P:GPI anchor biosynthetic process"/>
    <property type="evidence" value="ECO:0007669"/>
    <property type="project" value="UniProtKB-KW"/>
</dbReference>
<dbReference type="GO" id="GO:0005789">
    <property type="term" value="C:endoplasmic reticulum membrane"/>
    <property type="evidence" value="ECO:0007669"/>
    <property type="project" value="UniProtKB-SubCell"/>
</dbReference>
<evidence type="ECO:0000256" key="6">
    <source>
        <dbReference type="ARBA" id="ARBA00023136"/>
    </source>
</evidence>
<evidence type="ECO:0000256" key="4">
    <source>
        <dbReference type="ARBA" id="ARBA00022729"/>
    </source>
</evidence>
<sequence length="334" mass="38485">MTGRQLNSFLSFLVLLLVASWIQCASASNGDLHPYYRTCLNNCLTIDCNQNPSQNGMLPWYLRSLFWDCGSNCRYECQIDTEHYFAVNGIPSQQYFGKWYFIRICGVQEFFSVLFSVLNLIVHYNGYQRMRRCIPDFHHSKSLCLIWAIIGMNAWVWSSVFHIRDTPLTEKLDYFSAGAFVLFGLYNSLLLMFKLDLKRGGRTATFILGILFFVAFVAHVSYLSFYTFDYGYNMKANLSVGLLSNLVWYYYSWSHRNIGLSWTKVPALSVTALMLSASLELFDFSPIANLVDAHALWHLATVPITYYIYGFVIKSSVYDINDTSPKLKSMYGKD</sequence>
<dbReference type="GO" id="GO:0016788">
    <property type="term" value="F:hydrolase activity, acting on ester bonds"/>
    <property type="evidence" value="ECO:0007669"/>
    <property type="project" value="TreeGrafter"/>
</dbReference>